<keyword evidence="4" id="KW-1185">Reference proteome</keyword>
<dbReference type="SUPFAM" id="SSF49785">
    <property type="entry name" value="Galactose-binding domain-like"/>
    <property type="match status" value="1"/>
</dbReference>
<proteinExistence type="predicted"/>
<dbReference type="Pfam" id="PF03629">
    <property type="entry name" value="SASA"/>
    <property type="match status" value="2"/>
</dbReference>
<evidence type="ECO:0000313" key="4">
    <source>
        <dbReference type="Proteomes" id="UP001163115"/>
    </source>
</evidence>
<evidence type="ECO:0000313" key="3">
    <source>
        <dbReference type="EMBL" id="WAJ23603.1"/>
    </source>
</evidence>
<dbReference type="RefSeq" id="WP_268114979.1">
    <property type="nucleotide sequence ID" value="NZ_CP113524.1"/>
</dbReference>
<protein>
    <submittedName>
        <fullName evidence="3">Sialate O-acetylesterase</fullName>
    </submittedName>
</protein>
<feature type="domain" description="Sialate O-acetylesterase" evidence="2">
    <location>
        <begin position="104"/>
        <end position="227"/>
    </location>
</feature>
<gene>
    <name evidence="3" type="ORF">OW255_18920</name>
</gene>
<evidence type="ECO:0000256" key="1">
    <source>
        <dbReference type="ARBA" id="ARBA00022801"/>
    </source>
</evidence>
<reference evidence="3" key="1">
    <citation type="submission" date="2022-11" db="EMBL/GenBank/DDBJ databases">
        <title>Lacrimispora xylanolytica sy1, complete genome.</title>
        <authorList>
            <person name="Choi S."/>
        </authorList>
    </citation>
    <scope>NUCLEOTIDE SEQUENCE</scope>
    <source>
        <strain evidence="3">Sy1</strain>
    </source>
</reference>
<keyword evidence="1" id="KW-0378">Hydrolase</keyword>
<dbReference type="Gene3D" id="2.60.120.260">
    <property type="entry name" value="Galactose-binding domain-like"/>
    <property type="match status" value="1"/>
</dbReference>
<accession>A0ABY7ABE1</accession>
<dbReference type="InterPro" id="IPR008979">
    <property type="entry name" value="Galactose-bd-like_sf"/>
</dbReference>
<dbReference type="Proteomes" id="UP001163115">
    <property type="component" value="Chromosome"/>
</dbReference>
<dbReference type="PANTHER" id="PTHR22901:SF0">
    <property type="entry name" value="SIALATE O-ACETYLESTERASE"/>
    <property type="match status" value="1"/>
</dbReference>
<feature type="domain" description="Sialate O-acetylesterase" evidence="2">
    <location>
        <begin position="416"/>
        <end position="503"/>
    </location>
</feature>
<dbReference type="SUPFAM" id="SSF52266">
    <property type="entry name" value="SGNH hydrolase"/>
    <property type="match status" value="1"/>
</dbReference>
<sequence>MTEREESLNSQAEGRGAERPLCLSKIFSEGCVLQQGKSTRIWGKTVPLKGVAVEFQQKTIFTRADDKGDWQLLFSDLNPGGPFTLTIRSETEEIIRLKEVYVGEVFVCSGQSNMELPMERVKDQYPEELKRPERPYIRLYKVKEHYDFDGPLDDHREASWYACSPETIRSFSAVSYFFGRYLLEDKKVPVGLINLSLGGTPAEAWMGLEALQSYPEALSTLKKFQDKEFVKSRMAENERLQREWHENIDQNDKGCEGSLEPWKEINLPGFLKDGGIEDFCGSIWLRRRFMVPETMAGESARLWLGTMVDSDRTYINGVLVGETGYQYPPRKYEIPKGVLKNGENEITIRLVCDHGQGRMTPEKKYQIFTEDNRIDLEGTWEYRIGFRCGPAPEMDFINRKPTGLFNAMVAPCLPYTVKGVLWYQGESNDSSPDTYEDLLRRLILNWRENWKQDKLPFVVAQLPGFSIDLLEDSEAWPKLRHAQSQAAGLPEVAVTVNLDLGEWNDLHPLNKKEVARRLSLAVRGMIYGEPVEYFGPKVRSYQVSEGRVSLSFETHKGKDMVVKNGTGVEAFSLAGADGIYYPAKGDVKGTSVTLWSREVAEPKALRYAYSNAPSKGLLFSQGGLPASPFILTLSI</sequence>
<dbReference type="Gene3D" id="3.40.50.1110">
    <property type="entry name" value="SGNH hydrolase"/>
    <property type="match status" value="2"/>
</dbReference>
<dbReference type="EMBL" id="CP113524">
    <property type="protein sequence ID" value="WAJ23603.1"/>
    <property type="molecule type" value="Genomic_DNA"/>
</dbReference>
<dbReference type="InterPro" id="IPR039329">
    <property type="entry name" value="SIAE"/>
</dbReference>
<organism evidence="3 4">
    <name type="scientific">Lacrimispora xylanolytica</name>
    <dbReference type="NCBI Taxonomy" id="29375"/>
    <lineage>
        <taxon>Bacteria</taxon>
        <taxon>Bacillati</taxon>
        <taxon>Bacillota</taxon>
        <taxon>Clostridia</taxon>
        <taxon>Lachnospirales</taxon>
        <taxon>Lachnospiraceae</taxon>
        <taxon>Lacrimispora</taxon>
    </lineage>
</organism>
<name>A0ABY7ABE1_9FIRM</name>
<dbReference type="PANTHER" id="PTHR22901">
    <property type="entry name" value="SIALATE O-ACETYLESTERASE"/>
    <property type="match status" value="1"/>
</dbReference>
<dbReference type="InterPro" id="IPR036514">
    <property type="entry name" value="SGNH_hydro_sf"/>
</dbReference>
<dbReference type="InterPro" id="IPR005181">
    <property type="entry name" value="SASA"/>
</dbReference>
<evidence type="ECO:0000259" key="2">
    <source>
        <dbReference type="Pfam" id="PF03629"/>
    </source>
</evidence>